<accession>A0AA96GH58</accession>
<sequence>MKSATSTGHAPPASFLESLLAEAPETLPILRQSCIQVLNLTQDKRSNASDIGEIIMRDQAMMANVIKIANSPAYHTRTPVKTPTYAVALIGFDVIRAMVVSAQLIEQADTFGADTTNLKHLLARALVAGTQAQELGKAINYGETGSLFTNAMLYSLGDLILALCRPDIAEQLEVIRREDPAKIPKAELTLLGRPLHIIAAAMAKHWNLPDTLVQLLEKKPVWPKSHPEADQQIMEGIVRAANELSYCLLNPLATGQGEVLQGLIEQFLPPFGLSMIQLEHTVSKAFSQASEIASAINIDQQHFLPASEADGLFLHNQHLHRLTQTIHQALDPEGIRSKESTTSAQQASPSFQPSPASDRPLLDFTIQSMKISEPSSLLTFVTRTLHASYGFERVWLALVVPGKDMLQAKLGYGPHVETIQPAFHCPLSHGNFWDRLLHRFHPIQYSSLVKEGESGGMPTTFLKYWGDQPGFAGTLYAPNRPIGVILVDRYSTGHPLTDTDFAAFALVLSQANANLARLAQKH</sequence>
<gene>
    <name evidence="3" type="ORF">PP769_01305</name>
</gene>
<dbReference type="PROSITE" id="PS51833">
    <property type="entry name" value="HDOD"/>
    <property type="match status" value="1"/>
</dbReference>
<name>A0AA96GH58_9BACT</name>
<dbReference type="InterPro" id="IPR013976">
    <property type="entry name" value="HDOD"/>
</dbReference>
<dbReference type="PANTHER" id="PTHR33525">
    <property type="match status" value="1"/>
</dbReference>
<dbReference type="Gene3D" id="1.10.3210.10">
    <property type="entry name" value="Hypothetical protein af1432"/>
    <property type="match status" value="1"/>
</dbReference>
<evidence type="ECO:0000256" key="1">
    <source>
        <dbReference type="SAM" id="MobiDB-lite"/>
    </source>
</evidence>
<dbReference type="Pfam" id="PF08668">
    <property type="entry name" value="HDOD"/>
    <property type="match status" value="1"/>
</dbReference>
<feature type="region of interest" description="Disordered" evidence="1">
    <location>
        <begin position="336"/>
        <end position="358"/>
    </location>
</feature>
<dbReference type="KEGG" id="nall:PP769_01305"/>
<dbReference type="EMBL" id="CP116967">
    <property type="protein sequence ID" value="WNM58429.1"/>
    <property type="molecule type" value="Genomic_DNA"/>
</dbReference>
<dbReference type="Proteomes" id="UP001302719">
    <property type="component" value="Chromosome"/>
</dbReference>
<evidence type="ECO:0000313" key="4">
    <source>
        <dbReference type="Proteomes" id="UP001302719"/>
    </source>
</evidence>
<evidence type="ECO:0000259" key="2">
    <source>
        <dbReference type="PROSITE" id="PS51833"/>
    </source>
</evidence>
<dbReference type="InterPro" id="IPR052340">
    <property type="entry name" value="RNase_Y/CdgJ"/>
</dbReference>
<keyword evidence="4" id="KW-1185">Reference proteome</keyword>
<organism evidence="3 4">
    <name type="scientific">Candidatus Nitrospira allomarina</name>
    <dbReference type="NCBI Taxonomy" id="3020900"/>
    <lineage>
        <taxon>Bacteria</taxon>
        <taxon>Pseudomonadati</taxon>
        <taxon>Nitrospirota</taxon>
        <taxon>Nitrospiria</taxon>
        <taxon>Nitrospirales</taxon>
        <taxon>Nitrospiraceae</taxon>
        <taxon>Nitrospira</taxon>
    </lineage>
</organism>
<dbReference type="Gene3D" id="3.30.450.40">
    <property type="match status" value="1"/>
</dbReference>
<evidence type="ECO:0000313" key="3">
    <source>
        <dbReference type="EMBL" id="WNM58429.1"/>
    </source>
</evidence>
<dbReference type="PANTHER" id="PTHR33525:SF3">
    <property type="entry name" value="RIBONUCLEASE Y"/>
    <property type="match status" value="1"/>
</dbReference>
<feature type="compositionally biased region" description="Low complexity" evidence="1">
    <location>
        <begin position="340"/>
        <end position="357"/>
    </location>
</feature>
<feature type="domain" description="HDOD" evidence="2">
    <location>
        <begin position="27"/>
        <end position="222"/>
    </location>
</feature>
<reference evidence="3 4" key="1">
    <citation type="submission" date="2023-01" db="EMBL/GenBank/DDBJ databases">
        <title>Cultivation and genomic characterization of new, ubiquitous marine nitrite-oxidizing bacteria from the Nitrospirales.</title>
        <authorList>
            <person name="Mueller A.J."/>
            <person name="Daebeler A."/>
            <person name="Herbold C.W."/>
            <person name="Kirkegaard R.H."/>
            <person name="Daims H."/>
        </authorList>
    </citation>
    <scope>NUCLEOTIDE SEQUENCE [LARGE SCALE GENOMIC DNA]</scope>
    <source>
        <strain evidence="3 4">VA</strain>
    </source>
</reference>
<dbReference type="InterPro" id="IPR029016">
    <property type="entry name" value="GAF-like_dom_sf"/>
</dbReference>
<dbReference type="RefSeq" id="WP_312644236.1">
    <property type="nucleotide sequence ID" value="NZ_CP116967.1"/>
</dbReference>
<proteinExistence type="predicted"/>
<protein>
    <submittedName>
        <fullName evidence="3">HDOD domain-containing protein</fullName>
    </submittedName>
</protein>
<dbReference type="SUPFAM" id="SSF109604">
    <property type="entry name" value="HD-domain/PDEase-like"/>
    <property type="match status" value="1"/>
</dbReference>
<dbReference type="AlphaFoldDB" id="A0AA96GH58"/>
<dbReference type="SUPFAM" id="SSF55781">
    <property type="entry name" value="GAF domain-like"/>
    <property type="match status" value="1"/>
</dbReference>